<feature type="transmembrane region" description="Helical" evidence="14">
    <location>
        <begin position="75"/>
        <end position="96"/>
    </location>
</feature>
<dbReference type="GO" id="GO:0004768">
    <property type="term" value="F:stearoyl-CoA 9-desaturase activity"/>
    <property type="evidence" value="ECO:0007669"/>
    <property type="project" value="UniProtKB-EC"/>
</dbReference>
<evidence type="ECO:0000256" key="12">
    <source>
        <dbReference type="ARBA" id="ARBA00023160"/>
    </source>
</evidence>
<feature type="transmembrane region" description="Helical" evidence="14">
    <location>
        <begin position="43"/>
        <end position="66"/>
    </location>
</feature>
<dbReference type="PANTHER" id="PTHR11351:SF31">
    <property type="entry name" value="DESATURASE 1, ISOFORM A-RELATED"/>
    <property type="match status" value="1"/>
</dbReference>
<dbReference type="InterPro" id="IPR005804">
    <property type="entry name" value="FA_desaturase_dom"/>
</dbReference>
<accession>B3M2T6</accession>
<keyword evidence="8 13" id="KW-0560">Oxidoreductase</keyword>
<name>B3M2T6_DROAN</name>
<evidence type="ECO:0000256" key="3">
    <source>
        <dbReference type="ARBA" id="ARBA00022516"/>
    </source>
</evidence>
<keyword evidence="17" id="KW-1185">Reference proteome</keyword>
<dbReference type="GO" id="GO:0006636">
    <property type="term" value="P:unsaturated fatty acid biosynthetic process"/>
    <property type="evidence" value="ECO:0007669"/>
    <property type="project" value="TreeGrafter"/>
</dbReference>
<proteinExistence type="inferred from homology"/>
<dbReference type="PANTHER" id="PTHR11351">
    <property type="entry name" value="ACYL-COA DESATURASE"/>
    <property type="match status" value="1"/>
</dbReference>
<dbReference type="OMA" id="TINIIWS"/>
<keyword evidence="3 13" id="KW-0444">Lipid biosynthesis</keyword>
<evidence type="ECO:0000256" key="4">
    <source>
        <dbReference type="ARBA" id="ARBA00022692"/>
    </source>
</evidence>
<keyword evidence="12 13" id="KW-0275">Fatty acid biosynthesis</keyword>
<dbReference type="HOGENOM" id="CLU_027359_0_2_1"/>
<organism evidence="16 17">
    <name type="scientific">Drosophila ananassae</name>
    <name type="common">Fruit fly</name>
    <dbReference type="NCBI Taxonomy" id="7217"/>
    <lineage>
        <taxon>Eukaryota</taxon>
        <taxon>Metazoa</taxon>
        <taxon>Ecdysozoa</taxon>
        <taxon>Arthropoda</taxon>
        <taxon>Hexapoda</taxon>
        <taxon>Insecta</taxon>
        <taxon>Pterygota</taxon>
        <taxon>Neoptera</taxon>
        <taxon>Endopterygota</taxon>
        <taxon>Diptera</taxon>
        <taxon>Brachycera</taxon>
        <taxon>Muscomorpha</taxon>
        <taxon>Ephydroidea</taxon>
        <taxon>Drosophilidae</taxon>
        <taxon>Drosophila</taxon>
        <taxon>Sophophora</taxon>
    </lineage>
</organism>
<dbReference type="PROSITE" id="PS00476">
    <property type="entry name" value="FATTY_ACID_DESATUR_1"/>
    <property type="match status" value="1"/>
</dbReference>
<keyword evidence="5" id="KW-0479">Metal-binding</keyword>
<feature type="transmembrane region" description="Helical" evidence="14">
    <location>
        <begin position="108"/>
        <end position="127"/>
    </location>
</feature>
<dbReference type="SMR" id="B3M2T6"/>
<sequence>MPPNSSATTGVLYEPETKLLEDSPAMDKDIGLQNTSKDYELKWVWRNIILFAVLHISAVYGVWLFFTEASWRTHLFFLVTQAIGIFGISGGAHRLWSHRAFKANLPLQLILLFCNTFAFQDSVYVWVRDHRVHHKYTETDADPYNAKRGWFFAHIGWLCCKKHPDVVAKGKEIDLSDLKRDPLIMFQHKYYLYLMPIISFVLPTAIPMYFWGESLNCSWHVMSMFRWCLTMNIIWMVNSSAHKFGMKPYDKNIGPTNENVLIWMRLGEGYHNYHHTFPWDYKASELGPYSWELITWLIDCFAKLGWAYDLKSASEDLIRQRVQRTGDGSHPLWGWGDKDQLMEDIVGTTISN</sequence>
<protein>
    <submittedName>
        <fullName evidence="16">Desaturase F-epsilon</fullName>
        <ecNumber evidence="16">1.14.19.1</ecNumber>
    </submittedName>
</protein>
<gene>
    <name evidence="16" type="primary">Dana\DesatF-epsilon</name>
    <name evidence="16" type="synonym">Dana\GF18504</name>
    <name evidence="16" type="synonym">dana_GLEANR_19760</name>
    <name evidence="16" type="synonym">DesatF-epsilon</name>
    <name evidence="16" type="synonym">desatF-epsilon</name>
    <name evidence="16" type="ORF">GF18504</name>
</gene>
<evidence type="ECO:0000256" key="6">
    <source>
        <dbReference type="ARBA" id="ARBA00022832"/>
    </source>
</evidence>
<keyword evidence="7 14" id="KW-1133">Transmembrane helix</keyword>
<dbReference type="GO" id="GO:0005506">
    <property type="term" value="F:iron ion binding"/>
    <property type="evidence" value="ECO:0007669"/>
    <property type="project" value="TreeGrafter"/>
</dbReference>
<dbReference type="STRING" id="7217.B3M2T6"/>
<evidence type="ECO:0000256" key="1">
    <source>
        <dbReference type="ARBA" id="ARBA00004141"/>
    </source>
</evidence>
<dbReference type="OrthoDB" id="10260134at2759"/>
<dbReference type="EMBL" id="CH902617">
    <property type="protein sequence ID" value="EDV43466.1"/>
    <property type="molecule type" value="Genomic_DNA"/>
</dbReference>
<evidence type="ECO:0000259" key="15">
    <source>
        <dbReference type="Pfam" id="PF00487"/>
    </source>
</evidence>
<dbReference type="EC" id="1.14.19.1" evidence="16"/>
<evidence type="ECO:0000313" key="16">
    <source>
        <dbReference type="EMBL" id="EDV43466.1"/>
    </source>
</evidence>
<comment type="cofactor">
    <cofactor evidence="13">
        <name>Fe(2+)</name>
        <dbReference type="ChEBI" id="CHEBI:29033"/>
    </cofactor>
</comment>
<keyword evidence="4 13" id="KW-0812">Transmembrane</keyword>
<keyword evidence="11 14" id="KW-0472">Membrane</keyword>
<dbReference type="InterPro" id="IPR015876">
    <property type="entry name" value="Acyl-CoA_DS"/>
</dbReference>
<dbReference type="GeneID" id="6501277"/>
<comment type="domain">
    <text evidence="13">The histidine box domains are involved in binding the catalytic metal ions.</text>
</comment>
<evidence type="ECO:0000256" key="8">
    <source>
        <dbReference type="ARBA" id="ARBA00023002"/>
    </source>
</evidence>
<evidence type="ECO:0000256" key="13">
    <source>
        <dbReference type="RuleBase" id="RU000581"/>
    </source>
</evidence>
<dbReference type="Pfam" id="PF00487">
    <property type="entry name" value="FA_desaturase"/>
    <property type="match status" value="1"/>
</dbReference>
<feature type="transmembrane region" description="Helical" evidence="14">
    <location>
        <begin position="190"/>
        <end position="212"/>
    </location>
</feature>
<evidence type="ECO:0000256" key="7">
    <source>
        <dbReference type="ARBA" id="ARBA00022989"/>
    </source>
</evidence>
<comment type="similarity">
    <text evidence="2 13">Belongs to the fatty acid desaturase type 1 family.</text>
</comment>
<evidence type="ECO:0000313" key="17">
    <source>
        <dbReference type="Proteomes" id="UP000007801"/>
    </source>
</evidence>
<evidence type="ECO:0000256" key="11">
    <source>
        <dbReference type="ARBA" id="ARBA00023136"/>
    </source>
</evidence>
<evidence type="ECO:0000256" key="5">
    <source>
        <dbReference type="ARBA" id="ARBA00022723"/>
    </source>
</evidence>
<reference evidence="16 17" key="1">
    <citation type="journal article" date="2007" name="Nature">
        <title>Evolution of genes and genomes on the Drosophila phylogeny.</title>
        <authorList>
            <consortium name="Drosophila 12 Genomes Consortium"/>
            <person name="Clark A.G."/>
            <person name="Eisen M.B."/>
            <person name="Smith D.R."/>
            <person name="Bergman C.M."/>
            <person name="Oliver B."/>
            <person name="Markow T.A."/>
            <person name="Kaufman T.C."/>
            <person name="Kellis M."/>
            <person name="Gelbart W."/>
            <person name="Iyer V.N."/>
            <person name="Pollard D.A."/>
            <person name="Sackton T.B."/>
            <person name="Larracuente A.M."/>
            <person name="Singh N.D."/>
            <person name="Abad J.P."/>
            <person name="Abt D.N."/>
            <person name="Adryan B."/>
            <person name="Aguade M."/>
            <person name="Akashi H."/>
            <person name="Anderson W.W."/>
            <person name="Aquadro C.F."/>
            <person name="Ardell D.H."/>
            <person name="Arguello R."/>
            <person name="Artieri C.G."/>
            <person name="Barbash D.A."/>
            <person name="Barker D."/>
            <person name="Barsanti P."/>
            <person name="Batterham P."/>
            <person name="Batzoglou S."/>
            <person name="Begun D."/>
            <person name="Bhutkar A."/>
            <person name="Blanco E."/>
            <person name="Bosak S.A."/>
            <person name="Bradley R.K."/>
            <person name="Brand A.D."/>
            <person name="Brent M.R."/>
            <person name="Brooks A.N."/>
            <person name="Brown R.H."/>
            <person name="Butlin R.K."/>
            <person name="Caggese C."/>
            <person name="Calvi B.R."/>
            <person name="Bernardo de Carvalho A."/>
            <person name="Caspi A."/>
            <person name="Castrezana S."/>
            <person name="Celniker S.E."/>
            <person name="Chang J.L."/>
            <person name="Chapple C."/>
            <person name="Chatterji S."/>
            <person name="Chinwalla A."/>
            <person name="Civetta A."/>
            <person name="Clifton S.W."/>
            <person name="Comeron J.M."/>
            <person name="Costello J.C."/>
            <person name="Coyne J.A."/>
            <person name="Daub J."/>
            <person name="David R.G."/>
            <person name="Delcher A.L."/>
            <person name="Delehaunty K."/>
            <person name="Do C.B."/>
            <person name="Ebling H."/>
            <person name="Edwards K."/>
            <person name="Eickbush T."/>
            <person name="Evans J.D."/>
            <person name="Filipski A."/>
            <person name="Findeiss S."/>
            <person name="Freyhult E."/>
            <person name="Fulton L."/>
            <person name="Fulton R."/>
            <person name="Garcia A.C."/>
            <person name="Gardiner A."/>
            <person name="Garfield D.A."/>
            <person name="Garvin B.E."/>
            <person name="Gibson G."/>
            <person name="Gilbert D."/>
            <person name="Gnerre S."/>
            <person name="Godfrey J."/>
            <person name="Good R."/>
            <person name="Gotea V."/>
            <person name="Gravely B."/>
            <person name="Greenberg A.J."/>
            <person name="Griffiths-Jones S."/>
            <person name="Gross S."/>
            <person name="Guigo R."/>
            <person name="Gustafson E.A."/>
            <person name="Haerty W."/>
            <person name="Hahn M.W."/>
            <person name="Halligan D.L."/>
            <person name="Halpern A.L."/>
            <person name="Halter G.M."/>
            <person name="Han M.V."/>
            <person name="Heger A."/>
            <person name="Hillier L."/>
            <person name="Hinrichs A.S."/>
            <person name="Holmes I."/>
            <person name="Hoskins R.A."/>
            <person name="Hubisz M.J."/>
            <person name="Hultmark D."/>
            <person name="Huntley M.A."/>
            <person name="Jaffe D.B."/>
            <person name="Jagadeeshan S."/>
            <person name="Jeck W.R."/>
            <person name="Johnson J."/>
            <person name="Jones C.D."/>
            <person name="Jordan W.C."/>
            <person name="Karpen G.H."/>
            <person name="Kataoka E."/>
            <person name="Keightley P.D."/>
            <person name="Kheradpour P."/>
            <person name="Kirkness E.F."/>
            <person name="Koerich L.B."/>
            <person name="Kristiansen K."/>
            <person name="Kudrna D."/>
            <person name="Kulathinal R.J."/>
            <person name="Kumar S."/>
            <person name="Kwok R."/>
            <person name="Lander E."/>
            <person name="Langley C.H."/>
            <person name="Lapoint R."/>
            <person name="Lazzaro B.P."/>
            <person name="Lee S.J."/>
            <person name="Levesque L."/>
            <person name="Li R."/>
            <person name="Lin C.F."/>
            <person name="Lin M.F."/>
            <person name="Lindblad-Toh K."/>
            <person name="Llopart A."/>
            <person name="Long M."/>
            <person name="Low L."/>
            <person name="Lozovsky E."/>
            <person name="Lu J."/>
            <person name="Luo M."/>
            <person name="Machado C.A."/>
            <person name="Makalowski W."/>
            <person name="Marzo M."/>
            <person name="Matsuda M."/>
            <person name="Matzkin L."/>
            <person name="McAllister B."/>
            <person name="McBride C.S."/>
            <person name="McKernan B."/>
            <person name="McKernan K."/>
            <person name="Mendez-Lago M."/>
            <person name="Minx P."/>
            <person name="Mollenhauer M.U."/>
            <person name="Montooth K."/>
            <person name="Mount S.M."/>
            <person name="Mu X."/>
            <person name="Myers E."/>
            <person name="Negre B."/>
            <person name="Newfeld S."/>
            <person name="Nielsen R."/>
            <person name="Noor M.A."/>
            <person name="O'Grady P."/>
            <person name="Pachter L."/>
            <person name="Papaceit M."/>
            <person name="Parisi M.J."/>
            <person name="Parisi M."/>
            <person name="Parts L."/>
            <person name="Pedersen J.S."/>
            <person name="Pesole G."/>
            <person name="Phillippy A.M."/>
            <person name="Ponting C.P."/>
            <person name="Pop M."/>
            <person name="Porcelli D."/>
            <person name="Powell J.R."/>
            <person name="Prohaska S."/>
            <person name="Pruitt K."/>
            <person name="Puig M."/>
            <person name="Quesneville H."/>
            <person name="Ram K.R."/>
            <person name="Rand D."/>
            <person name="Rasmussen M.D."/>
            <person name="Reed L.K."/>
            <person name="Reenan R."/>
            <person name="Reily A."/>
            <person name="Remington K.A."/>
            <person name="Rieger T.T."/>
            <person name="Ritchie M.G."/>
            <person name="Robin C."/>
            <person name="Rogers Y.H."/>
            <person name="Rohde C."/>
            <person name="Rozas J."/>
            <person name="Rubenfield M.J."/>
            <person name="Ruiz A."/>
            <person name="Russo S."/>
            <person name="Salzberg S.L."/>
            <person name="Sanchez-Gracia A."/>
            <person name="Saranga D.J."/>
            <person name="Sato H."/>
            <person name="Schaeffer S.W."/>
            <person name="Schatz M.C."/>
            <person name="Schlenke T."/>
            <person name="Schwartz R."/>
            <person name="Segarra C."/>
            <person name="Singh R.S."/>
            <person name="Sirot L."/>
            <person name="Sirota M."/>
            <person name="Sisneros N.B."/>
            <person name="Smith C.D."/>
            <person name="Smith T.F."/>
            <person name="Spieth J."/>
            <person name="Stage D.E."/>
            <person name="Stark A."/>
            <person name="Stephan W."/>
            <person name="Strausberg R.L."/>
            <person name="Strempel S."/>
            <person name="Sturgill D."/>
            <person name="Sutton G."/>
            <person name="Sutton G.G."/>
            <person name="Tao W."/>
            <person name="Teichmann S."/>
            <person name="Tobari Y.N."/>
            <person name="Tomimura Y."/>
            <person name="Tsolas J.M."/>
            <person name="Valente V.L."/>
            <person name="Venter E."/>
            <person name="Venter J.C."/>
            <person name="Vicario S."/>
            <person name="Vieira F.G."/>
            <person name="Vilella A.J."/>
            <person name="Villasante A."/>
            <person name="Walenz B."/>
            <person name="Wang J."/>
            <person name="Wasserman M."/>
            <person name="Watts T."/>
            <person name="Wilson D."/>
            <person name="Wilson R.K."/>
            <person name="Wing R.A."/>
            <person name="Wolfner M.F."/>
            <person name="Wong A."/>
            <person name="Wong G.K."/>
            <person name="Wu C.I."/>
            <person name="Wu G."/>
            <person name="Yamamoto D."/>
            <person name="Yang H.P."/>
            <person name="Yang S.P."/>
            <person name="Yorke J.A."/>
            <person name="Yoshida K."/>
            <person name="Zdobnov E."/>
            <person name="Zhang P."/>
            <person name="Zhang Y."/>
            <person name="Zimin A.V."/>
            <person name="Baldwin J."/>
            <person name="Abdouelleil A."/>
            <person name="Abdulkadir J."/>
            <person name="Abebe A."/>
            <person name="Abera B."/>
            <person name="Abreu J."/>
            <person name="Acer S.C."/>
            <person name="Aftuck L."/>
            <person name="Alexander A."/>
            <person name="An P."/>
            <person name="Anderson E."/>
            <person name="Anderson S."/>
            <person name="Arachi H."/>
            <person name="Azer M."/>
            <person name="Bachantsang P."/>
            <person name="Barry A."/>
            <person name="Bayul T."/>
            <person name="Berlin A."/>
            <person name="Bessette D."/>
            <person name="Bloom T."/>
            <person name="Blye J."/>
            <person name="Boguslavskiy L."/>
            <person name="Bonnet C."/>
            <person name="Boukhgalter B."/>
            <person name="Bourzgui I."/>
            <person name="Brown A."/>
            <person name="Cahill P."/>
            <person name="Channer S."/>
            <person name="Cheshatsang Y."/>
            <person name="Chuda L."/>
            <person name="Citroen M."/>
            <person name="Collymore A."/>
            <person name="Cooke P."/>
            <person name="Costello M."/>
            <person name="D'Aco K."/>
            <person name="Daza R."/>
            <person name="De Haan G."/>
            <person name="DeGray S."/>
            <person name="DeMaso C."/>
            <person name="Dhargay N."/>
            <person name="Dooley K."/>
            <person name="Dooley E."/>
            <person name="Doricent M."/>
            <person name="Dorje P."/>
            <person name="Dorjee K."/>
            <person name="Dupes A."/>
            <person name="Elong R."/>
            <person name="Falk J."/>
            <person name="Farina A."/>
            <person name="Faro S."/>
            <person name="Ferguson D."/>
            <person name="Fisher S."/>
            <person name="Foley C.D."/>
            <person name="Franke A."/>
            <person name="Friedrich D."/>
            <person name="Gadbois L."/>
            <person name="Gearin G."/>
            <person name="Gearin C.R."/>
            <person name="Giannoukos G."/>
            <person name="Goode T."/>
            <person name="Graham J."/>
            <person name="Grandbois E."/>
            <person name="Grewal S."/>
            <person name="Gyaltsen K."/>
            <person name="Hafez N."/>
            <person name="Hagos B."/>
            <person name="Hall J."/>
            <person name="Henson C."/>
            <person name="Hollinger A."/>
            <person name="Honan T."/>
            <person name="Huard M.D."/>
            <person name="Hughes L."/>
            <person name="Hurhula B."/>
            <person name="Husby M.E."/>
            <person name="Kamat A."/>
            <person name="Kanga B."/>
            <person name="Kashin S."/>
            <person name="Khazanovich D."/>
            <person name="Kisner P."/>
            <person name="Lance K."/>
            <person name="Lara M."/>
            <person name="Lee W."/>
            <person name="Lennon N."/>
            <person name="Letendre F."/>
            <person name="LeVine R."/>
            <person name="Lipovsky A."/>
            <person name="Liu X."/>
            <person name="Liu J."/>
            <person name="Liu S."/>
            <person name="Lokyitsang T."/>
            <person name="Lokyitsang Y."/>
            <person name="Lubonja R."/>
            <person name="Lui A."/>
            <person name="MacDonald P."/>
            <person name="Magnisalis V."/>
            <person name="Maru K."/>
            <person name="Matthews C."/>
            <person name="McCusker W."/>
            <person name="McDonough S."/>
            <person name="Mehta T."/>
            <person name="Meldrim J."/>
            <person name="Meneus L."/>
            <person name="Mihai O."/>
            <person name="Mihalev A."/>
            <person name="Mihova T."/>
            <person name="Mittelman R."/>
            <person name="Mlenga V."/>
            <person name="Montmayeur A."/>
            <person name="Mulrain L."/>
            <person name="Navidi A."/>
            <person name="Naylor J."/>
            <person name="Negash T."/>
            <person name="Nguyen T."/>
            <person name="Nguyen N."/>
            <person name="Nicol R."/>
            <person name="Norbu C."/>
            <person name="Norbu N."/>
            <person name="Novod N."/>
            <person name="O'Neill B."/>
            <person name="Osman S."/>
            <person name="Markiewicz E."/>
            <person name="Oyono O.L."/>
            <person name="Patti C."/>
            <person name="Phunkhang P."/>
            <person name="Pierre F."/>
            <person name="Priest M."/>
            <person name="Raghuraman S."/>
            <person name="Rege F."/>
            <person name="Reyes R."/>
            <person name="Rise C."/>
            <person name="Rogov P."/>
            <person name="Ross K."/>
            <person name="Ryan E."/>
            <person name="Settipalli S."/>
            <person name="Shea T."/>
            <person name="Sherpa N."/>
            <person name="Shi L."/>
            <person name="Shih D."/>
            <person name="Sparrow T."/>
            <person name="Spaulding J."/>
            <person name="Stalker J."/>
            <person name="Stange-Thomann N."/>
            <person name="Stavropoulos S."/>
            <person name="Stone C."/>
            <person name="Strader C."/>
            <person name="Tesfaye S."/>
            <person name="Thomson T."/>
            <person name="Thoulutsang Y."/>
            <person name="Thoulutsang D."/>
            <person name="Topham K."/>
            <person name="Topping I."/>
            <person name="Tsamla T."/>
            <person name="Vassiliev H."/>
            <person name="Vo A."/>
            <person name="Wangchuk T."/>
            <person name="Wangdi T."/>
            <person name="Weiand M."/>
            <person name="Wilkinson J."/>
            <person name="Wilson A."/>
            <person name="Yadav S."/>
            <person name="Young G."/>
            <person name="Yu Q."/>
            <person name="Zembek L."/>
            <person name="Zhong D."/>
            <person name="Zimmer A."/>
            <person name="Zwirko Z."/>
            <person name="Jaffe D.B."/>
            <person name="Alvarez P."/>
            <person name="Brockman W."/>
            <person name="Butler J."/>
            <person name="Chin C."/>
            <person name="Gnerre S."/>
            <person name="Grabherr M."/>
            <person name="Kleber M."/>
            <person name="Mauceli E."/>
            <person name="MacCallum I."/>
        </authorList>
    </citation>
    <scope>NUCLEOTIDE SEQUENCE [LARGE SCALE GENOMIC DNA]</scope>
    <source>
        <strain evidence="17">Tucson 14024-0371.13</strain>
    </source>
</reference>
<keyword evidence="10" id="KW-0443">Lipid metabolism</keyword>
<dbReference type="PhylomeDB" id="B3M2T6"/>
<evidence type="ECO:0000256" key="14">
    <source>
        <dbReference type="SAM" id="Phobius"/>
    </source>
</evidence>
<dbReference type="GO" id="GO:0005789">
    <property type="term" value="C:endoplasmic reticulum membrane"/>
    <property type="evidence" value="ECO:0007669"/>
    <property type="project" value="TreeGrafter"/>
</dbReference>
<dbReference type="InterPro" id="IPR001522">
    <property type="entry name" value="FADS-1_CS"/>
</dbReference>
<keyword evidence="6" id="KW-0276">Fatty acid metabolism</keyword>
<dbReference type="KEGG" id="dan:6501277"/>
<feature type="transmembrane region" description="Helical" evidence="14">
    <location>
        <begin position="218"/>
        <end position="237"/>
    </location>
</feature>
<dbReference type="eggNOG" id="KOG1600">
    <property type="taxonomic scope" value="Eukaryota"/>
</dbReference>
<evidence type="ECO:0000256" key="2">
    <source>
        <dbReference type="ARBA" id="ARBA00009295"/>
    </source>
</evidence>
<evidence type="ECO:0000256" key="10">
    <source>
        <dbReference type="ARBA" id="ARBA00023098"/>
    </source>
</evidence>
<dbReference type="AlphaFoldDB" id="B3M2T6"/>
<keyword evidence="9" id="KW-0408">Iron</keyword>
<dbReference type="CDD" id="cd03505">
    <property type="entry name" value="Delta9-FADS-like"/>
    <property type="match status" value="1"/>
</dbReference>
<dbReference type="PRINTS" id="PR00075">
    <property type="entry name" value="FACDDSATRASE"/>
</dbReference>
<dbReference type="InParanoid" id="B3M2T6"/>
<comment type="subcellular location">
    <subcellularLocation>
        <location evidence="1">Membrane</location>
        <topology evidence="1">Multi-pass membrane protein</topology>
    </subcellularLocation>
</comment>
<feature type="domain" description="Fatty acid desaturase" evidence="15">
    <location>
        <begin position="71"/>
        <end position="278"/>
    </location>
</feature>
<evidence type="ECO:0000256" key="9">
    <source>
        <dbReference type="ARBA" id="ARBA00023004"/>
    </source>
</evidence>
<dbReference type="Proteomes" id="UP000007801">
    <property type="component" value="Unassembled WGS sequence"/>
</dbReference>